<dbReference type="EMBL" id="JAHGAW010000009">
    <property type="protein sequence ID" value="MBT2188192.1"/>
    <property type="molecule type" value="Genomic_DNA"/>
</dbReference>
<accession>A0A9X1DDJ3</accession>
<evidence type="ECO:0000313" key="4">
    <source>
        <dbReference type="Proteomes" id="UP001138757"/>
    </source>
</evidence>
<name>A0A9X1DDJ3_9SPHN</name>
<reference evidence="3" key="1">
    <citation type="submission" date="2021-05" db="EMBL/GenBank/DDBJ databases">
        <title>Genome of Sphingobium sp. strain.</title>
        <authorList>
            <person name="Fan R."/>
        </authorList>
    </citation>
    <scope>NUCLEOTIDE SEQUENCE</scope>
    <source>
        <strain evidence="3">H33</strain>
    </source>
</reference>
<dbReference type="Pfam" id="PF20349">
    <property type="entry name" value="DUF6644"/>
    <property type="match status" value="1"/>
</dbReference>
<feature type="transmembrane region" description="Helical" evidence="1">
    <location>
        <begin position="139"/>
        <end position="159"/>
    </location>
</feature>
<evidence type="ECO:0000313" key="3">
    <source>
        <dbReference type="EMBL" id="MBT2188192.1"/>
    </source>
</evidence>
<organism evidence="3 4">
    <name type="scientific">Sphingobium nicotianae</name>
    <dbReference type="NCBI Taxonomy" id="2782607"/>
    <lineage>
        <taxon>Bacteria</taxon>
        <taxon>Pseudomonadati</taxon>
        <taxon>Pseudomonadota</taxon>
        <taxon>Alphaproteobacteria</taxon>
        <taxon>Sphingomonadales</taxon>
        <taxon>Sphingomonadaceae</taxon>
        <taxon>Sphingobium</taxon>
    </lineage>
</organism>
<dbReference type="Proteomes" id="UP001138757">
    <property type="component" value="Unassembled WGS sequence"/>
</dbReference>
<feature type="transmembrane region" description="Helical" evidence="1">
    <location>
        <begin position="98"/>
        <end position="119"/>
    </location>
</feature>
<keyword evidence="1" id="KW-0472">Membrane</keyword>
<proteinExistence type="predicted"/>
<feature type="domain" description="DUF6644" evidence="2">
    <location>
        <begin position="32"/>
        <end position="160"/>
    </location>
</feature>
<protein>
    <recommendedName>
        <fullName evidence="2">DUF6644 domain-containing protein</fullName>
    </recommendedName>
</protein>
<feature type="transmembrane region" description="Helical" evidence="1">
    <location>
        <begin position="73"/>
        <end position="92"/>
    </location>
</feature>
<sequence length="162" mass="18309">MLDAWIKPKIDWLNAQPFQQTIRYTEWVVPTMQTIHIIAVAFVMTAALIVALRGIELVGTEWSVARWYQRFHASTIAALWVLLGTGTILTLAEPERELLNWVFRTKMVMVVITLVLAHLLGRRLRTLQPGQKAPGGVRLFAVIILLCWIGIACCGRWIAYAG</sequence>
<dbReference type="AlphaFoldDB" id="A0A9X1DDJ3"/>
<keyword evidence="1" id="KW-1133">Transmembrane helix</keyword>
<gene>
    <name evidence="3" type="ORF">KK488_14650</name>
</gene>
<keyword evidence="1" id="KW-0812">Transmembrane</keyword>
<comment type="caution">
    <text evidence="3">The sequence shown here is derived from an EMBL/GenBank/DDBJ whole genome shotgun (WGS) entry which is preliminary data.</text>
</comment>
<dbReference type="RefSeq" id="WP_214624444.1">
    <property type="nucleotide sequence ID" value="NZ_JAHGAW010000009.1"/>
</dbReference>
<feature type="transmembrane region" description="Helical" evidence="1">
    <location>
        <begin position="34"/>
        <end position="52"/>
    </location>
</feature>
<keyword evidence="4" id="KW-1185">Reference proteome</keyword>
<evidence type="ECO:0000259" key="2">
    <source>
        <dbReference type="Pfam" id="PF20349"/>
    </source>
</evidence>
<dbReference type="InterPro" id="IPR046586">
    <property type="entry name" value="DUF6644"/>
</dbReference>
<evidence type="ECO:0000256" key="1">
    <source>
        <dbReference type="SAM" id="Phobius"/>
    </source>
</evidence>